<evidence type="ECO:0000313" key="1">
    <source>
        <dbReference type="EMBL" id="AEF39045.1"/>
    </source>
</evidence>
<dbReference type="HOGENOM" id="CLU_2986380_0_0_11"/>
<keyword evidence="2" id="KW-1185">Reference proteome</keyword>
<accession>F6EJJ6</accession>
<reference evidence="1 2" key="1">
    <citation type="journal article" date="2011" name="J. Bacteriol.">
        <title>Complete genome sequence of Amycolicicoccus subflavus DQS3-9A1T, an actinomycete isolated from crude oil-polluted soil.</title>
        <authorList>
            <person name="Cai M."/>
            <person name="Chen W.M."/>
            <person name="Nie Y."/>
            <person name="Chi C.Q."/>
            <person name="Wang Y.N."/>
            <person name="Tang Y.Q."/>
            <person name="Li G.Y."/>
            <person name="Wu X.L."/>
        </authorList>
    </citation>
    <scope>NUCLEOTIDE SEQUENCE [LARGE SCALE GENOMIC DNA]</scope>
    <source>
        <strain evidence="2">DSM 45089 / DQS3-9A1</strain>
    </source>
</reference>
<name>F6EJJ6_HOYSD</name>
<organism evidence="1 2">
    <name type="scientific">Hoyosella subflava (strain DSM 45089 / JCM 17490 / NBRC 109087 / DQS3-9A1)</name>
    <name type="common">Amycolicicoccus subflavus</name>
    <dbReference type="NCBI Taxonomy" id="443218"/>
    <lineage>
        <taxon>Bacteria</taxon>
        <taxon>Bacillati</taxon>
        <taxon>Actinomycetota</taxon>
        <taxon>Actinomycetes</taxon>
        <taxon>Mycobacteriales</taxon>
        <taxon>Hoyosellaceae</taxon>
        <taxon>Hoyosella</taxon>
    </lineage>
</organism>
<dbReference type="KEGG" id="asd:AS9A_0591"/>
<sequence>MPLWILKEIRFDHTGVNMGSLEAFADFGAMFDAFFNFFDFFGGGGEAGGDGGFTFLS</sequence>
<proteinExistence type="predicted"/>
<gene>
    <name evidence="1" type="ordered locus">AS9A_0591</name>
</gene>
<dbReference type="EMBL" id="CP002786">
    <property type="protein sequence ID" value="AEF39045.1"/>
    <property type="molecule type" value="Genomic_DNA"/>
</dbReference>
<dbReference type="AlphaFoldDB" id="F6EJJ6"/>
<dbReference type="Proteomes" id="UP000009235">
    <property type="component" value="Chromosome"/>
</dbReference>
<evidence type="ECO:0000313" key="2">
    <source>
        <dbReference type="Proteomes" id="UP000009235"/>
    </source>
</evidence>
<protein>
    <submittedName>
        <fullName evidence="1">Uncharacterized protein</fullName>
    </submittedName>
</protein>